<organism evidence="1">
    <name type="scientific">marine sediment metagenome</name>
    <dbReference type="NCBI Taxonomy" id="412755"/>
    <lineage>
        <taxon>unclassified sequences</taxon>
        <taxon>metagenomes</taxon>
        <taxon>ecological metagenomes</taxon>
    </lineage>
</organism>
<sequence>MRPEQWIVEGEVGTSSKTMWAVLMGAVEGPRRLDGRHYDIPHDPDDFRRCFKLIIQVRWRARLPEISECFPAWKPYIERWNDLERLYIEEHPSRKFPRLYALMQELKEQSMILDGWVKEGAGSWGRSS</sequence>
<name>A0A0F9S9D3_9ZZZZ</name>
<protein>
    <submittedName>
        <fullName evidence="1">Uncharacterized protein</fullName>
    </submittedName>
</protein>
<gene>
    <name evidence="1" type="ORF">LCGC14_0481090</name>
</gene>
<accession>A0A0F9S9D3</accession>
<evidence type="ECO:0000313" key="1">
    <source>
        <dbReference type="EMBL" id="KKN65505.1"/>
    </source>
</evidence>
<reference evidence="1" key="1">
    <citation type="journal article" date="2015" name="Nature">
        <title>Complex archaea that bridge the gap between prokaryotes and eukaryotes.</title>
        <authorList>
            <person name="Spang A."/>
            <person name="Saw J.H."/>
            <person name="Jorgensen S.L."/>
            <person name="Zaremba-Niedzwiedzka K."/>
            <person name="Martijn J."/>
            <person name="Lind A.E."/>
            <person name="van Eijk R."/>
            <person name="Schleper C."/>
            <person name="Guy L."/>
            <person name="Ettema T.J."/>
        </authorList>
    </citation>
    <scope>NUCLEOTIDE SEQUENCE</scope>
</reference>
<comment type="caution">
    <text evidence="1">The sequence shown here is derived from an EMBL/GenBank/DDBJ whole genome shotgun (WGS) entry which is preliminary data.</text>
</comment>
<dbReference type="AlphaFoldDB" id="A0A0F9S9D3"/>
<dbReference type="EMBL" id="LAZR01000523">
    <property type="protein sequence ID" value="KKN65505.1"/>
    <property type="molecule type" value="Genomic_DNA"/>
</dbReference>
<proteinExistence type="predicted"/>